<dbReference type="STRING" id="355548.SAMN04487945_2089"/>
<evidence type="ECO:0000313" key="1">
    <source>
        <dbReference type="EMBL" id="SEW19541.1"/>
    </source>
</evidence>
<reference evidence="1 2" key="1">
    <citation type="submission" date="2016-10" db="EMBL/GenBank/DDBJ databases">
        <authorList>
            <person name="de Groot N.N."/>
        </authorList>
    </citation>
    <scope>NUCLEOTIDE SEQUENCE [LARGE SCALE GENOMIC DNA]</scope>
    <source>
        <strain evidence="1 2">CGMCC 1.5337</strain>
    </source>
</reference>
<keyword evidence="2" id="KW-1185">Reference proteome</keyword>
<accession>A0A1I0PY31</accession>
<gene>
    <name evidence="1" type="ORF">SAMN04487945_2089</name>
</gene>
<name>A0A1I0PY31_9EURY</name>
<dbReference type="RefSeq" id="WP_281242486.1">
    <property type="nucleotide sequence ID" value="NZ_FOJA01000001.1"/>
</dbReference>
<dbReference type="AlphaFoldDB" id="A0A1I0PY31"/>
<protein>
    <submittedName>
        <fullName evidence="1">Uncharacterized protein</fullName>
    </submittedName>
</protein>
<sequence length="43" mass="4822">MSGSQQPATDDHGITDADRARIAAYLRTPAHRRSVDDLRRQSE</sequence>
<dbReference type="Proteomes" id="UP000198518">
    <property type="component" value="Unassembled WGS sequence"/>
</dbReference>
<evidence type="ECO:0000313" key="2">
    <source>
        <dbReference type="Proteomes" id="UP000198518"/>
    </source>
</evidence>
<organism evidence="1 2">
    <name type="scientific">Halobacterium jilantaiense</name>
    <dbReference type="NCBI Taxonomy" id="355548"/>
    <lineage>
        <taxon>Archaea</taxon>
        <taxon>Methanobacteriati</taxon>
        <taxon>Methanobacteriota</taxon>
        <taxon>Stenosarchaea group</taxon>
        <taxon>Halobacteria</taxon>
        <taxon>Halobacteriales</taxon>
        <taxon>Halobacteriaceae</taxon>
        <taxon>Halobacterium</taxon>
    </lineage>
</organism>
<proteinExistence type="predicted"/>
<dbReference type="EMBL" id="FOJA01000001">
    <property type="protein sequence ID" value="SEW19541.1"/>
    <property type="molecule type" value="Genomic_DNA"/>
</dbReference>